<evidence type="ECO:0000256" key="5">
    <source>
        <dbReference type="ARBA" id="ARBA00023065"/>
    </source>
</evidence>
<feature type="non-terminal residue" evidence="8">
    <location>
        <position position="1"/>
    </location>
</feature>
<feature type="non-terminal residue" evidence="8">
    <location>
        <position position="477"/>
    </location>
</feature>
<dbReference type="PRINTS" id="PR01415">
    <property type="entry name" value="ANKYRIN"/>
</dbReference>
<evidence type="ECO:0000256" key="7">
    <source>
        <dbReference type="ARBA" id="ARBA00023303"/>
    </source>
</evidence>
<evidence type="ECO:0000313" key="9">
    <source>
        <dbReference type="Proteomes" id="UP001152795"/>
    </source>
</evidence>
<dbReference type="InterPro" id="IPR002110">
    <property type="entry name" value="Ankyrin_rpt"/>
</dbReference>
<keyword evidence="9" id="KW-1185">Reference proteome</keyword>
<comment type="caution">
    <text evidence="8">The sequence shown here is derived from an EMBL/GenBank/DDBJ whole genome shotgun (WGS) entry which is preliminary data.</text>
</comment>
<reference evidence="8" key="1">
    <citation type="submission" date="2020-04" db="EMBL/GenBank/DDBJ databases">
        <authorList>
            <person name="Alioto T."/>
            <person name="Alioto T."/>
            <person name="Gomez Garrido J."/>
        </authorList>
    </citation>
    <scope>NUCLEOTIDE SEQUENCE</scope>
    <source>
        <strain evidence="8">A484AB</strain>
    </source>
</reference>
<dbReference type="EMBL" id="CACRXK020018774">
    <property type="protein sequence ID" value="CAB4032877.1"/>
    <property type="molecule type" value="Genomic_DNA"/>
</dbReference>
<keyword evidence="8" id="KW-0675">Receptor</keyword>
<keyword evidence="1" id="KW-0813">Transport</keyword>
<dbReference type="GO" id="GO:1902495">
    <property type="term" value="C:transmembrane transporter complex"/>
    <property type="evidence" value="ECO:0007669"/>
    <property type="project" value="TreeGrafter"/>
</dbReference>
<dbReference type="SMART" id="SM00248">
    <property type="entry name" value="ANK"/>
    <property type="match status" value="9"/>
</dbReference>
<evidence type="ECO:0000256" key="2">
    <source>
        <dbReference type="ARBA" id="ARBA00022606"/>
    </source>
</evidence>
<dbReference type="OrthoDB" id="1661883at2759"/>
<dbReference type="Proteomes" id="UP001152795">
    <property type="component" value="Unassembled WGS sequence"/>
</dbReference>
<protein>
    <submittedName>
        <fullName evidence="8">Transient receptor potential cation channel subfamily A member 1-like</fullName>
    </submittedName>
</protein>
<keyword evidence="5" id="KW-0406">Ion transport</keyword>
<dbReference type="SUPFAM" id="SSF48403">
    <property type="entry name" value="Ankyrin repeat"/>
    <property type="match status" value="1"/>
</dbReference>
<evidence type="ECO:0000256" key="4">
    <source>
        <dbReference type="ARBA" id="ARBA00023043"/>
    </source>
</evidence>
<keyword evidence="7" id="KW-0407">Ion channel</keyword>
<proteinExistence type="predicted"/>
<dbReference type="PANTHER" id="PTHR47143">
    <property type="entry name" value="TRANSIENT RECEPTOR POTENTIAL CATION CHANNEL PROTEIN PAINLESS"/>
    <property type="match status" value="1"/>
</dbReference>
<gene>
    <name evidence="8" type="ORF">PACLA_8A032840</name>
</gene>
<sequence length="477" mass="54115">AAAKGHVKCLEYLINKGGNIDAFHYCGSALLAASRNMQHEAVKFLLDAGASVTERDQMMDTCIHVAVKKGDVKTVKVLMEKCADSLLEMRDKNERTTLHVAAANGNVEVMRILLSYKPDVQAIDDRGKCPLHIAAENDNLDCAQLLIEADKDSVNYTDFMWRTPLHVASVYCHDLKLLKLLLENGADVRARDDRRWTPLLYVASAGCPDCTSTLVENGAKLNEWDKNKMTALSLAAVKNNADAVKALLDHGADPTILNSEGLSCMDIALNNRFHDVCMVIANSDKWREALVSCATVENCLDVSPEVAKVILDRCIEFSGREIDKDYKVTYHFDLLDPHPDEKLNFYGPLVMKKARRNDLLTHPLTKKLLQVNWKNGVRYIYYTQMFLLALAMVLLTLFMVWVRQLIGQCYMYLLRVQQNPNGTILNLPDGFLYNETFCTDKIKYDQNNKNVMFFTRFSFFVYFLGCLLKELNQLRQE</sequence>
<dbReference type="GO" id="GO:0022857">
    <property type="term" value="F:transmembrane transporter activity"/>
    <property type="evidence" value="ECO:0007669"/>
    <property type="project" value="TreeGrafter"/>
</dbReference>
<dbReference type="Gene3D" id="1.25.40.20">
    <property type="entry name" value="Ankyrin repeat-containing domain"/>
    <property type="match status" value="3"/>
</dbReference>
<dbReference type="AlphaFoldDB" id="A0A7D9JMQ4"/>
<keyword evidence="6" id="KW-0325">Glycoprotein</keyword>
<dbReference type="InterPro" id="IPR036770">
    <property type="entry name" value="Ankyrin_rpt-contain_sf"/>
</dbReference>
<evidence type="ECO:0000256" key="1">
    <source>
        <dbReference type="ARBA" id="ARBA00022448"/>
    </source>
</evidence>
<evidence type="ECO:0000256" key="3">
    <source>
        <dbReference type="ARBA" id="ARBA00022737"/>
    </source>
</evidence>
<dbReference type="InterPro" id="IPR001995">
    <property type="entry name" value="Peptidase_A2_cat"/>
</dbReference>
<dbReference type="GO" id="GO:0004190">
    <property type="term" value="F:aspartic-type endopeptidase activity"/>
    <property type="evidence" value="ECO:0007669"/>
    <property type="project" value="InterPro"/>
</dbReference>
<evidence type="ECO:0000313" key="8">
    <source>
        <dbReference type="EMBL" id="CAB4032877.1"/>
    </source>
</evidence>
<dbReference type="PANTHER" id="PTHR47143:SF1">
    <property type="entry name" value="ION_TRANS DOMAIN-CONTAINING PROTEIN"/>
    <property type="match status" value="1"/>
</dbReference>
<dbReference type="Pfam" id="PF12796">
    <property type="entry name" value="Ank_2"/>
    <property type="match status" value="3"/>
</dbReference>
<dbReference type="PROSITE" id="PS50297">
    <property type="entry name" value="ANK_REP_REGION"/>
    <property type="match status" value="4"/>
</dbReference>
<keyword evidence="3" id="KW-0677">Repeat</keyword>
<evidence type="ECO:0000256" key="6">
    <source>
        <dbReference type="ARBA" id="ARBA00023180"/>
    </source>
</evidence>
<dbReference type="PROSITE" id="PS50175">
    <property type="entry name" value="ASP_PROT_RETROV"/>
    <property type="match status" value="1"/>
</dbReference>
<keyword evidence="2" id="KW-0716">Sensory transduction</keyword>
<dbReference type="GO" id="GO:0034220">
    <property type="term" value="P:monoatomic ion transmembrane transport"/>
    <property type="evidence" value="ECO:0007669"/>
    <property type="project" value="UniProtKB-KW"/>
</dbReference>
<dbReference type="InterPro" id="IPR052076">
    <property type="entry name" value="TRP_cation_channel"/>
</dbReference>
<dbReference type="GO" id="GO:0006508">
    <property type="term" value="P:proteolysis"/>
    <property type="evidence" value="ECO:0007669"/>
    <property type="project" value="InterPro"/>
</dbReference>
<keyword evidence="4" id="KW-0040">ANK repeat</keyword>
<organism evidence="8 9">
    <name type="scientific">Paramuricea clavata</name>
    <name type="common">Red gorgonian</name>
    <name type="synonym">Violescent sea-whip</name>
    <dbReference type="NCBI Taxonomy" id="317549"/>
    <lineage>
        <taxon>Eukaryota</taxon>
        <taxon>Metazoa</taxon>
        <taxon>Cnidaria</taxon>
        <taxon>Anthozoa</taxon>
        <taxon>Octocorallia</taxon>
        <taxon>Malacalcyonacea</taxon>
        <taxon>Plexauridae</taxon>
        <taxon>Paramuricea</taxon>
    </lineage>
</organism>
<accession>A0A7D9JMQ4</accession>
<name>A0A7D9JMQ4_PARCT</name>
<dbReference type="PROSITE" id="PS50088">
    <property type="entry name" value="ANK_REPEAT"/>
    <property type="match status" value="4"/>
</dbReference>